<dbReference type="PANTHER" id="PTHR42951:SF4">
    <property type="entry name" value="ACYL-COENZYME A THIOESTERASE MBLAC2"/>
    <property type="match status" value="1"/>
</dbReference>
<reference evidence="4 5" key="1">
    <citation type="submission" date="2021-04" db="EMBL/GenBank/DDBJ databases">
        <authorList>
            <person name="Pira H."/>
            <person name="Risdian C."/>
            <person name="Wink J."/>
        </authorList>
    </citation>
    <scope>NUCLEOTIDE SEQUENCE [LARGE SCALE GENOMIC DNA]</scope>
    <source>
        <strain evidence="4 5">DSM 107782</strain>
    </source>
</reference>
<dbReference type="SMART" id="SM00849">
    <property type="entry name" value="Lactamase_B"/>
    <property type="match status" value="1"/>
</dbReference>
<dbReference type="CDD" id="cd16282">
    <property type="entry name" value="metallo-hydrolase-like_MBL-fold"/>
    <property type="match status" value="1"/>
</dbReference>
<name>A0ABS7WKV3_9SPHN</name>
<gene>
    <name evidence="4" type="ORF">KCN53_05930</name>
</gene>
<organism evidence="4 5">
    <name type="scientific">Pacificimonas aurantium</name>
    <dbReference type="NCBI Taxonomy" id="1250540"/>
    <lineage>
        <taxon>Bacteria</taxon>
        <taxon>Pseudomonadati</taxon>
        <taxon>Pseudomonadota</taxon>
        <taxon>Alphaproteobacteria</taxon>
        <taxon>Sphingomonadales</taxon>
        <taxon>Sphingosinicellaceae</taxon>
        <taxon>Pacificimonas</taxon>
    </lineage>
</organism>
<comment type="caution">
    <text evidence="4">The sequence shown here is derived from an EMBL/GenBank/DDBJ whole genome shotgun (WGS) entry which is preliminary data.</text>
</comment>
<evidence type="ECO:0000259" key="3">
    <source>
        <dbReference type="SMART" id="SM00849"/>
    </source>
</evidence>
<dbReference type="Proteomes" id="UP000824621">
    <property type="component" value="Unassembled WGS sequence"/>
</dbReference>
<feature type="signal peptide" evidence="2">
    <location>
        <begin position="1"/>
        <end position="24"/>
    </location>
</feature>
<comment type="similarity">
    <text evidence="1">Belongs to the metallo-beta-lactamase superfamily. Class-B beta-lactamase family.</text>
</comment>
<accession>A0ABS7WKV3</accession>
<proteinExistence type="inferred from homology"/>
<evidence type="ECO:0000313" key="5">
    <source>
        <dbReference type="Proteomes" id="UP000824621"/>
    </source>
</evidence>
<protein>
    <submittedName>
        <fullName evidence="4">MBL fold metallo-hydrolase</fullName>
    </submittedName>
</protein>
<dbReference type="Gene3D" id="3.60.15.10">
    <property type="entry name" value="Ribonuclease Z/Hydroxyacylglutathione hydrolase-like"/>
    <property type="match status" value="1"/>
</dbReference>
<dbReference type="RefSeq" id="WP_207790584.1">
    <property type="nucleotide sequence ID" value="NZ_JAGSGB010000001.1"/>
</dbReference>
<evidence type="ECO:0000256" key="1">
    <source>
        <dbReference type="ARBA" id="ARBA00005250"/>
    </source>
</evidence>
<dbReference type="Pfam" id="PF00753">
    <property type="entry name" value="Lactamase_B"/>
    <property type="match status" value="1"/>
</dbReference>
<dbReference type="InterPro" id="IPR036866">
    <property type="entry name" value="RibonucZ/Hydroxyglut_hydro"/>
</dbReference>
<feature type="domain" description="Metallo-beta-lactamase" evidence="3">
    <location>
        <begin position="49"/>
        <end position="234"/>
    </location>
</feature>
<evidence type="ECO:0000256" key="2">
    <source>
        <dbReference type="SAM" id="SignalP"/>
    </source>
</evidence>
<feature type="chain" id="PRO_5046269234" evidence="2">
    <location>
        <begin position="25"/>
        <end position="317"/>
    </location>
</feature>
<evidence type="ECO:0000313" key="4">
    <source>
        <dbReference type="EMBL" id="MBZ6378172.1"/>
    </source>
</evidence>
<dbReference type="EMBL" id="JAGSGB010000001">
    <property type="protein sequence ID" value="MBZ6378172.1"/>
    <property type="molecule type" value="Genomic_DNA"/>
</dbReference>
<sequence length="317" mass="33252">MKTLGMAAAALTGAAICIAAPAAAQRDFSSVEIEAEEVANGVYVLYGAGGNIGLSFGEDAVFLVDDQFAPLTDRIQAKVSELAGAGAEVDFLVNTHWHGDHTGGNENFGEAGALIVAHDNVRRRMAAGSEGEREVAPAPKAALPVMTFRDRQSFHINGGTLRAVYAANAHTDGDALIHFVDQNVIHMGDTFFAETAGTFPFIDRASGGSAQGLLNAADLGLKLANEETKIIPGHGKVTDRAGLAAYRDFLAEMIGAVQAMIDEGRSRDEIVAARPAAAYADARSGGFISEDRFVGFVYDSLTEPAAHSHEDGTTHAH</sequence>
<keyword evidence="5" id="KW-1185">Reference proteome</keyword>
<dbReference type="InterPro" id="IPR001279">
    <property type="entry name" value="Metallo-B-lactamas"/>
</dbReference>
<keyword evidence="2" id="KW-0732">Signal</keyword>
<dbReference type="PANTHER" id="PTHR42951">
    <property type="entry name" value="METALLO-BETA-LACTAMASE DOMAIN-CONTAINING"/>
    <property type="match status" value="1"/>
</dbReference>
<dbReference type="SUPFAM" id="SSF56281">
    <property type="entry name" value="Metallo-hydrolase/oxidoreductase"/>
    <property type="match status" value="1"/>
</dbReference>
<dbReference type="InterPro" id="IPR050855">
    <property type="entry name" value="NDM-1-like"/>
</dbReference>